<feature type="transmembrane region" description="Helical" evidence="5">
    <location>
        <begin position="159"/>
        <end position="182"/>
    </location>
</feature>
<accession>A0A6J8ES51</accession>
<evidence type="ECO:0000256" key="5">
    <source>
        <dbReference type="SAM" id="Phobius"/>
    </source>
</evidence>
<dbReference type="Proteomes" id="UP000507470">
    <property type="component" value="Unassembled WGS sequence"/>
</dbReference>
<evidence type="ECO:0000259" key="6">
    <source>
        <dbReference type="PROSITE" id="PS50262"/>
    </source>
</evidence>
<evidence type="ECO:0000256" key="2">
    <source>
        <dbReference type="ARBA" id="ARBA00022692"/>
    </source>
</evidence>
<reference evidence="7 8" key="1">
    <citation type="submission" date="2020-06" db="EMBL/GenBank/DDBJ databases">
        <authorList>
            <person name="Li R."/>
            <person name="Bekaert M."/>
        </authorList>
    </citation>
    <scope>NUCLEOTIDE SEQUENCE [LARGE SCALE GENOMIC DNA]</scope>
    <source>
        <strain evidence="8">wild</strain>
    </source>
</reference>
<organism evidence="7 8">
    <name type="scientific">Mytilus coruscus</name>
    <name type="common">Sea mussel</name>
    <dbReference type="NCBI Taxonomy" id="42192"/>
    <lineage>
        <taxon>Eukaryota</taxon>
        <taxon>Metazoa</taxon>
        <taxon>Spiralia</taxon>
        <taxon>Lophotrochozoa</taxon>
        <taxon>Mollusca</taxon>
        <taxon>Bivalvia</taxon>
        <taxon>Autobranchia</taxon>
        <taxon>Pteriomorphia</taxon>
        <taxon>Mytilida</taxon>
        <taxon>Mytiloidea</taxon>
        <taxon>Mytilidae</taxon>
        <taxon>Mytilinae</taxon>
        <taxon>Mytilus</taxon>
    </lineage>
</organism>
<evidence type="ECO:0000313" key="8">
    <source>
        <dbReference type="Proteomes" id="UP000507470"/>
    </source>
</evidence>
<evidence type="ECO:0000256" key="4">
    <source>
        <dbReference type="ARBA" id="ARBA00023136"/>
    </source>
</evidence>
<dbReference type="OrthoDB" id="6174821at2759"/>
<feature type="transmembrane region" description="Helical" evidence="5">
    <location>
        <begin position="126"/>
        <end position="147"/>
    </location>
</feature>
<feature type="transmembrane region" description="Helical" evidence="5">
    <location>
        <begin position="23"/>
        <end position="46"/>
    </location>
</feature>
<feature type="domain" description="G-protein coupled receptors family 1 profile" evidence="6">
    <location>
        <begin position="38"/>
        <end position="236"/>
    </location>
</feature>
<keyword evidence="8" id="KW-1185">Reference proteome</keyword>
<comment type="subcellular location">
    <subcellularLocation>
        <location evidence="1">Membrane</location>
    </subcellularLocation>
</comment>
<dbReference type="InterPro" id="IPR017452">
    <property type="entry name" value="GPCR_Rhodpsn_7TM"/>
</dbReference>
<keyword evidence="2 5" id="KW-0812">Transmembrane</keyword>
<evidence type="ECO:0000313" key="7">
    <source>
        <dbReference type="EMBL" id="CAC5423310.1"/>
    </source>
</evidence>
<dbReference type="AlphaFoldDB" id="A0A6J8ES51"/>
<evidence type="ECO:0000256" key="3">
    <source>
        <dbReference type="ARBA" id="ARBA00022989"/>
    </source>
</evidence>
<feature type="transmembrane region" description="Helical" evidence="5">
    <location>
        <begin position="58"/>
        <end position="84"/>
    </location>
</feature>
<name>A0A6J8ES51_MYTCO</name>
<evidence type="ECO:0000256" key="1">
    <source>
        <dbReference type="ARBA" id="ARBA00004370"/>
    </source>
</evidence>
<sequence>MNTTVITADRSCNQISYLIPDMIVLYIELALTLEILLVNVCILCIFIRKENRSPVTVLLLALATTDCLTALLTVTMDFCGYFVFSDDVKPTVKYSNLNETVLLWNRKYPSCVIFNVLDNIVYSCHMSSILITTLLCVQKALAILFPIWSQSYLTVKTSLIAGMVALLSSLSLFLPSVIIASLEMSSGSNGACCYSDKHISVVVDVLRNGKCNTWLNESKNNSDYFLRKVAMFPRLG</sequence>
<keyword evidence="4 5" id="KW-0472">Membrane</keyword>
<protein>
    <submittedName>
        <fullName evidence="7">CMKLR1</fullName>
    </submittedName>
</protein>
<dbReference type="EMBL" id="CACVKT020009759">
    <property type="protein sequence ID" value="CAC5423310.1"/>
    <property type="molecule type" value="Genomic_DNA"/>
</dbReference>
<dbReference type="GO" id="GO:0016020">
    <property type="term" value="C:membrane"/>
    <property type="evidence" value="ECO:0007669"/>
    <property type="project" value="UniProtKB-SubCell"/>
</dbReference>
<dbReference type="PROSITE" id="PS50262">
    <property type="entry name" value="G_PROTEIN_RECEP_F1_2"/>
    <property type="match status" value="1"/>
</dbReference>
<gene>
    <name evidence="7" type="ORF">MCOR_55289</name>
</gene>
<dbReference type="Gene3D" id="1.20.1070.10">
    <property type="entry name" value="Rhodopsin 7-helix transmembrane proteins"/>
    <property type="match status" value="1"/>
</dbReference>
<keyword evidence="3 5" id="KW-1133">Transmembrane helix</keyword>
<proteinExistence type="predicted"/>
<dbReference type="SUPFAM" id="SSF81321">
    <property type="entry name" value="Family A G protein-coupled receptor-like"/>
    <property type="match status" value="1"/>
</dbReference>